<dbReference type="AlphaFoldDB" id="A0A1G7ZYK8"/>
<dbReference type="EC" id="3.1.1.96" evidence="2"/>
<keyword evidence="2" id="KW-0963">Cytoplasm</keyword>
<dbReference type="SUPFAM" id="SSF69500">
    <property type="entry name" value="DTD-like"/>
    <property type="match status" value="1"/>
</dbReference>
<dbReference type="STRING" id="200378.SAMN05216553_116174"/>
<name>A0A1G7ZYK8_9PSEU</name>
<dbReference type="GO" id="GO:0019478">
    <property type="term" value="P:D-amino acid catabolic process"/>
    <property type="evidence" value="ECO:0007669"/>
    <property type="project" value="UniProtKB-UniRule"/>
</dbReference>
<dbReference type="NCBIfam" id="TIGR00256">
    <property type="entry name" value="D-aminoacyl-tRNA deacylase"/>
    <property type="match status" value="1"/>
</dbReference>
<dbReference type="FunFam" id="3.50.80.10:FF:000001">
    <property type="entry name" value="D-aminoacyl-tRNA deacylase"/>
    <property type="match status" value="1"/>
</dbReference>
<dbReference type="Pfam" id="PF02580">
    <property type="entry name" value="Tyr_Deacylase"/>
    <property type="match status" value="1"/>
</dbReference>
<dbReference type="RefSeq" id="WP_090056729.1">
    <property type="nucleotide sequence ID" value="NZ_FNCC01000016.1"/>
</dbReference>
<dbReference type="PANTHER" id="PTHR10472">
    <property type="entry name" value="D-TYROSYL-TRNA TYR DEACYLASE"/>
    <property type="match status" value="1"/>
</dbReference>
<dbReference type="InterPro" id="IPR023509">
    <property type="entry name" value="DTD-like_sf"/>
</dbReference>
<comment type="domain">
    <text evidence="2">A Gly-cisPro motif from one monomer fits into the active site of the other monomer to allow specific chiral rejection of L-amino acids.</text>
</comment>
<dbReference type="HAMAP" id="MF_00518">
    <property type="entry name" value="Deacylase_Dtd"/>
    <property type="match status" value="1"/>
</dbReference>
<accession>A0A1G7ZYK8</accession>
<comment type="function">
    <text evidence="2">An aminoacyl-tRNA editing enzyme that deacylates mischarged D-aminoacyl-tRNAs. Also deacylates mischarged glycyl-tRNA(Ala), protecting cells against glycine mischarging by AlaRS. Acts via tRNA-based rather than protein-based catalysis; rejects L-amino acids rather than detecting D-amino acids in the active site. By recycling D-aminoacyl-tRNA to D-amino acids and free tRNA molecules, this enzyme counteracts the toxicity associated with the formation of D-aminoacyl-tRNA entities in vivo and helps enforce protein L-homochirality.</text>
</comment>
<comment type="catalytic activity">
    <reaction evidence="2">
        <text>glycyl-tRNA(Ala) + H2O = tRNA(Ala) + glycine + H(+)</text>
        <dbReference type="Rhea" id="RHEA:53744"/>
        <dbReference type="Rhea" id="RHEA-COMP:9657"/>
        <dbReference type="Rhea" id="RHEA-COMP:13640"/>
        <dbReference type="ChEBI" id="CHEBI:15377"/>
        <dbReference type="ChEBI" id="CHEBI:15378"/>
        <dbReference type="ChEBI" id="CHEBI:57305"/>
        <dbReference type="ChEBI" id="CHEBI:78442"/>
        <dbReference type="ChEBI" id="CHEBI:78522"/>
    </reaction>
</comment>
<dbReference type="OrthoDB" id="9801395at2"/>
<sequence>MKAVVARVTEASVEVGGTIIGAIDEPGLLVLLGVHHEDTDAHARKMAQKLHGLRILEDEQSCESTGAPLLVVSQFTLYGDTRKGRRPSWTAAARPEHAEPLVNAVVQELRQKGARVETGRFRADMLVRSVNDGPFTVLVEV</sequence>
<dbReference type="GO" id="GO:0043908">
    <property type="term" value="F:Ser(Gly)-tRNA(Ala) hydrolase activity"/>
    <property type="evidence" value="ECO:0007669"/>
    <property type="project" value="UniProtKB-UniRule"/>
</dbReference>
<dbReference type="GO" id="GO:0051500">
    <property type="term" value="F:D-tyrosyl-tRNA(Tyr) deacylase activity"/>
    <property type="evidence" value="ECO:0007669"/>
    <property type="project" value="TreeGrafter"/>
</dbReference>
<organism evidence="3 4">
    <name type="scientific">Lentzea fradiae</name>
    <dbReference type="NCBI Taxonomy" id="200378"/>
    <lineage>
        <taxon>Bacteria</taxon>
        <taxon>Bacillati</taxon>
        <taxon>Actinomycetota</taxon>
        <taxon>Actinomycetes</taxon>
        <taxon>Pseudonocardiales</taxon>
        <taxon>Pseudonocardiaceae</taxon>
        <taxon>Lentzea</taxon>
    </lineage>
</organism>
<keyword evidence="2" id="KW-0378">Hydrolase</keyword>
<gene>
    <name evidence="2" type="primary">dtd</name>
    <name evidence="3" type="ORF">SAMN05216553_116174</name>
</gene>
<dbReference type="Gene3D" id="3.50.80.10">
    <property type="entry name" value="D-tyrosyl-tRNA(Tyr) deacylase"/>
    <property type="match status" value="1"/>
</dbReference>
<dbReference type="Proteomes" id="UP000199623">
    <property type="component" value="Unassembled WGS sequence"/>
</dbReference>
<dbReference type="PANTHER" id="PTHR10472:SF5">
    <property type="entry name" value="D-AMINOACYL-TRNA DEACYLASE 1"/>
    <property type="match status" value="1"/>
</dbReference>
<keyword evidence="2" id="KW-0820">tRNA-binding</keyword>
<proteinExistence type="inferred from homology"/>
<dbReference type="EMBL" id="FNCC01000016">
    <property type="protein sequence ID" value="SDH13768.1"/>
    <property type="molecule type" value="Genomic_DNA"/>
</dbReference>
<evidence type="ECO:0000313" key="4">
    <source>
        <dbReference type="Proteomes" id="UP000199623"/>
    </source>
</evidence>
<keyword evidence="2" id="KW-0694">RNA-binding</keyword>
<protein>
    <recommendedName>
        <fullName evidence="2">D-aminoacyl-tRNA deacylase</fullName>
        <shortName evidence="2">DTD</shortName>
        <ecNumber evidence="2">3.1.1.96</ecNumber>
    </recommendedName>
    <alternativeName>
        <fullName evidence="2">Gly-tRNA(Ala) deacylase</fullName>
        <ecNumber evidence="2">3.1.1.-</ecNumber>
    </alternativeName>
</protein>
<dbReference type="InterPro" id="IPR003732">
    <property type="entry name" value="Daa-tRNA_deacyls_DTD"/>
</dbReference>
<dbReference type="GO" id="GO:0000049">
    <property type="term" value="F:tRNA binding"/>
    <property type="evidence" value="ECO:0007669"/>
    <property type="project" value="UniProtKB-UniRule"/>
</dbReference>
<dbReference type="EC" id="3.1.1.-" evidence="2"/>
<comment type="catalytic activity">
    <reaction evidence="2">
        <text>a D-aminoacyl-tRNA + H2O = a tRNA + a D-alpha-amino acid + H(+)</text>
        <dbReference type="Rhea" id="RHEA:13953"/>
        <dbReference type="Rhea" id="RHEA-COMP:10123"/>
        <dbReference type="Rhea" id="RHEA-COMP:10124"/>
        <dbReference type="ChEBI" id="CHEBI:15377"/>
        <dbReference type="ChEBI" id="CHEBI:15378"/>
        <dbReference type="ChEBI" id="CHEBI:59871"/>
        <dbReference type="ChEBI" id="CHEBI:78442"/>
        <dbReference type="ChEBI" id="CHEBI:79333"/>
        <dbReference type="EC" id="3.1.1.96"/>
    </reaction>
</comment>
<dbReference type="GO" id="GO:0106026">
    <property type="term" value="F:Gly-tRNA(Ala) deacylase activity"/>
    <property type="evidence" value="ECO:0007669"/>
    <property type="project" value="UniProtKB-UniRule"/>
</dbReference>
<feature type="short sequence motif" description="Gly-cisPro motif, important for rejection of L-amino acids" evidence="2">
    <location>
        <begin position="133"/>
        <end position="134"/>
    </location>
</feature>
<evidence type="ECO:0000313" key="3">
    <source>
        <dbReference type="EMBL" id="SDH13768.1"/>
    </source>
</evidence>
<comment type="subcellular location">
    <subcellularLocation>
        <location evidence="2">Cytoplasm</location>
    </subcellularLocation>
</comment>
<dbReference type="GO" id="GO:0005737">
    <property type="term" value="C:cytoplasm"/>
    <property type="evidence" value="ECO:0007669"/>
    <property type="project" value="UniProtKB-SubCell"/>
</dbReference>
<comment type="subunit">
    <text evidence="2">Homodimer.</text>
</comment>
<evidence type="ECO:0000256" key="2">
    <source>
        <dbReference type="HAMAP-Rule" id="MF_00518"/>
    </source>
</evidence>
<evidence type="ECO:0000256" key="1">
    <source>
        <dbReference type="ARBA" id="ARBA00009673"/>
    </source>
</evidence>
<comment type="similarity">
    <text evidence="1 2">Belongs to the DTD family.</text>
</comment>
<reference evidence="4" key="1">
    <citation type="submission" date="2016-10" db="EMBL/GenBank/DDBJ databases">
        <authorList>
            <person name="Varghese N."/>
            <person name="Submissions S."/>
        </authorList>
    </citation>
    <scope>NUCLEOTIDE SEQUENCE [LARGE SCALE GENOMIC DNA]</scope>
    <source>
        <strain evidence="4">CGMCC 4.3506</strain>
    </source>
</reference>
<keyword evidence="4" id="KW-1185">Reference proteome</keyword>